<dbReference type="InterPro" id="IPR027417">
    <property type="entry name" value="P-loop_NTPase"/>
</dbReference>
<dbReference type="GO" id="GO:0019369">
    <property type="term" value="P:arachidonate metabolic process"/>
    <property type="evidence" value="ECO:0007669"/>
    <property type="project" value="TreeGrafter"/>
</dbReference>
<dbReference type="AlphaFoldDB" id="A0AAN8MWA2"/>
<feature type="region of interest" description="Disordered" evidence="9">
    <location>
        <begin position="101"/>
        <end position="141"/>
    </location>
</feature>
<dbReference type="GO" id="GO:0016042">
    <property type="term" value="P:lipid catabolic process"/>
    <property type="evidence" value="ECO:0007669"/>
    <property type="project" value="UniProtKB-UniRule"/>
</dbReference>
<evidence type="ECO:0000256" key="3">
    <source>
        <dbReference type="ARBA" id="ARBA00022801"/>
    </source>
</evidence>
<evidence type="ECO:0000256" key="6">
    <source>
        <dbReference type="ARBA" id="ARBA00023098"/>
    </source>
</evidence>
<feature type="region of interest" description="Disordered" evidence="9">
    <location>
        <begin position="1"/>
        <end position="67"/>
    </location>
</feature>
<feature type="compositionally biased region" description="Polar residues" evidence="9">
    <location>
        <begin position="107"/>
        <end position="120"/>
    </location>
</feature>
<feature type="domain" description="PNPLA" evidence="11">
    <location>
        <begin position="886"/>
        <end position="1099"/>
    </location>
</feature>
<sequence length="1268" mass="144052">MSPGALRRRPSGLSMRQEISPATTGTTKRYKPHAPGLVHAPKNPQNDTRNLSNTESNGHSQSLKELEYKAPRILSSVTGVESSDSYSDTDTEVASQINRAARLLTDPRQNAGKTSQNRTPSGSVITTCTSSTSSRPAHDTNISAKYRQKTTDVQIKSKGKEVAVLEAPIQETRSRQSASGYNQRRQGNGVAIEQQCESHKGCSKAAYLFCNICTRIFCSKICWNDWPNHQPRRNPRHSDPVHEPTDQRLVITLASAFRPRVAPEEQNRRHDRDQKTVWFGVLYSNSHVLFQDFQRFSNIAAEFRALKGSPQVRYPRLVSFVGETGAGKSALIKALIDIHQSNPPQMTPVVASTIYDEALPTSGDVHLFCDPRTHESENPILFADCEGHDGGNRVPQGSRTARWERRRMEWDRLLQGGVIHNAQAQLRNHFKAGKPTDKNILWADDENKRSRDFIVKEFYPRILSTFSDVVVFVLRNPRKIEDAIRRLLRWAAVTVEASSNRPVLPTVIVAMNVLPVDRDQKLWNTKNYTRHILESLSRGFADNPTFQPYLRFWEQRGIPITNIKSLIYQYYREFTVVPIPENGNRPALVLGQLDHLYMEIYYATATSHKIKQKKRMLFNMDEMHMYLQSAFTHYTRTLGRPFDFISAALANSTVTPSFSNHIVQLMGDIAKLLSSYSGTPERIYHKHTSYLRTAYKEFVNKIWPCEYSQPDPRNPGAEIRCISRRSLHGTSHQSESGKYFCPGSYLTTVPDNYDVEFSELVKTWVQKFHDDVGKQTLDQPHKQVPESTTMADIHSHILQTFYTNIGGANNYTSHRFCLCCLNGLAEHCLECGHILCTSCLKEYGFLKMDTTKHTRFYIESCPIDGIRFKGDIYFDLKPPTAGTRVLALDGGGVRSIMQLEMLSKIESEIGYGLRITDFFDLIVGTSGGGLIALGLGVNGWSVNRCKRHFVELCGAAFTPRKGTKTKWIRQFVVARHHSRYETQPLEKSLRQSYNEERLLFGGSQNSRTSPGPKVAVVATTYNSIEEPVLLANYNRVVNDQDTTYQFRRQKNEKMELKVWEAARATSAAPVYFKPFTHGDSGVQFLDGGLTYNNPVRVAESERKLIWQESRNLRPDIFLSLGTGFNPQEQLTKKQSSPIHPQGIVNWVRVIASFAKTHIQSSFDCQKTWADFFPEIPNSVNPDGRYIRLNVPLNGNTPELDDLTAHNYLVQSAEEYTDREESKLQMIADRLICSSFYFEVEHSEPYSPDEPRRKYRGMDTRIAKNVGIP</sequence>
<evidence type="ECO:0000259" key="10">
    <source>
        <dbReference type="PROSITE" id="PS50089"/>
    </source>
</evidence>
<dbReference type="EMBL" id="JAVHNR010000002">
    <property type="protein sequence ID" value="KAK6351889.1"/>
    <property type="molecule type" value="Genomic_DNA"/>
</dbReference>
<evidence type="ECO:0000256" key="4">
    <source>
        <dbReference type="ARBA" id="ARBA00022833"/>
    </source>
</evidence>
<feature type="compositionally biased region" description="Low complexity" evidence="9">
    <location>
        <begin position="121"/>
        <end position="134"/>
    </location>
</feature>
<evidence type="ECO:0000256" key="9">
    <source>
        <dbReference type="SAM" id="MobiDB-lite"/>
    </source>
</evidence>
<feature type="short sequence motif" description="DGA/G" evidence="8">
    <location>
        <begin position="1086"/>
        <end position="1088"/>
    </location>
</feature>
<protein>
    <recommendedName>
        <fullName evidence="14">PNPLA domain-containing protein</fullName>
    </recommendedName>
</protein>
<evidence type="ECO:0000313" key="12">
    <source>
        <dbReference type="EMBL" id="KAK6351889.1"/>
    </source>
</evidence>
<evidence type="ECO:0000256" key="2">
    <source>
        <dbReference type="ARBA" id="ARBA00022771"/>
    </source>
</evidence>
<comment type="caution">
    <text evidence="8">Lacks conserved residue(s) required for the propagation of feature annotation.</text>
</comment>
<feature type="compositionally biased region" description="Polar residues" evidence="9">
    <location>
        <begin position="43"/>
        <end position="61"/>
    </location>
</feature>
<dbReference type="Pfam" id="PF01734">
    <property type="entry name" value="Patatin"/>
    <property type="match status" value="1"/>
</dbReference>
<feature type="short sequence motif" description="GXSXG" evidence="8">
    <location>
        <begin position="924"/>
        <end position="928"/>
    </location>
</feature>
<feature type="active site" description="Proton acceptor" evidence="8">
    <location>
        <position position="1086"/>
    </location>
</feature>
<keyword evidence="3 8" id="KW-0378">Hydrolase</keyword>
<proteinExistence type="predicted"/>
<gene>
    <name evidence="12" type="ORF">TWF718_005033</name>
</gene>
<dbReference type="PROSITE" id="PS50089">
    <property type="entry name" value="ZF_RING_2"/>
    <property type="match status" value="1"/>
</dbReference>
<dbReference type="SUPFAM" id="SSF52540">
    <property type="entry name" value="P-loop containing nucleoside triphosphate hydrolases"/>
    <property type="match status" value="1"/>
</dbReference>
<feature type="compositionally biased region" description="Basic residues" evidence="9">
    <location>
        <begin position="1"/>
        <end position="10"/>
    </location>
</feature>
<evidence type="ECO:0000313" key="13">
    <source>
        <dbReference type="Proteomes" id="UP001313282"/>
    </source>
</evidence>
<dbReference type="InterPro" id="IPR001841">
    <property type="entry name" value="Znf_RING"/>
</dbReference>
<dbReference type="Gene3D" id="3.40.1090.10">
    <property type="entry name" value="Cytosolic phospholipase A2 catalytic domain"/>
    <property type="match status" value="1"/>
</dbReference>
<dbReference type="GO" id="GO:0008270">
    <property type="term" value="F:zinc ion binding"/>
    <property type="evidence" value="ECO:0007669"/>
    <property type="project" value="UniProtKB-KW"/>
</dbReference>
<dbReference type="PANTHER" id="PTHR24185:SF1">
    <property type="entry name" value="CALCIUM-INDEPENDENT PHOSPHOLIPASE A2-GAMMA"/>
    <property type="match status" value="1"/>
</dbReference>
<dbReference type="InterPro" id="IPR017907">
    <property type="entry name" value="Znf_RING_CS"/>
</dbReference>
<dbReference type="CDD" id="cd16449">
    <property type="entry name" value="RING-HC"/>
    <property type="match status" value="1"/>
</dbReference>
<keyword evidence="5 8" id="KW-0442">Lipid degradation</keyword>
<dbReference type="InterPro" id="IPR002641">
    <property type="entry name" value="PNPLA_dom"/>
</dbReference>
<keyword evidence="13" id="KW-1185">Reference proteome</keyword>
<name>A0AAN8MWA2_9PEZI</name>
<dbReference type="GO" id="GO:0016020">
    <property type="term" value="C:membrane"/>
    <property type="evidence" value="ECO:0007669"/>
    <property type="project" value="TreeGrafter"/>
</dbReference>
<reference evidence="12 13" key="1">
    <citation type="submission" date="2019-10" db="EMBL/GenBank/DDBJ databases">
        <authorList>
            <person name="Palmer J.M."/>
        </authorList>
    </citation>
    <scope>NUCLEOTIDE SEQUENCE [LARGE SCALE GENOMIC DNA]</scope>
    <source>
        <strain evidence="12 13">TWF718</strain>
    </source>
</reference>
<organism evidence="12 13">
    <name type="scientific">Orbilia javanica</name>
    <dbReference type="NCBI Taxonomy" id="47235"/>
    <lineage>
        <taxon>Eukaryota</taxon>
        <taxon>Fungi</taxon>
        <taxon>Dikarya</taxon>
        <taxon>Ascomycota</taxon>
        <taxon>Pezizomycotina</taxon>
        <taxon>Orbiliomycetes</taxon>
        <taxon>Orbiliales</taxon>
        <taxon>Orbiliaceae</taxon>
        <taxon>Orbilia</taxon>
    </lineage>
</organism>
<dbReference type="InterPro" id="IPR016035">
    <property type="entry name" value="Acyl_Trfase/lysoPLipase"/>
</dbReference>
<dbReference type="SUPFAM" id="SSF52151">
    <property type="entry name" value="FabD/lysophospholipase-like"/>
    <property type="match status" value="1"/>
</dbReference>
<keyword evidence="4" id="KW-0862">Zinc</keyword>
<evidence type="ECO:0000256" key="8">
    <source>
        <dbReference type="PROSITE-ProRule" id="PRU01161"/>
    </source>
</evidence>
<evidence type="ECO:0000259" key="11">
    <source>
        <dbReference type="PROSITE" id="PS51635"/>
    </source>
</evidence>
<keyword evidence="1" id="KW-0479">Metal-binding</keyword>
<evidence type="ECO:0000256" key="5">
    <source>
        <dbReference type="ARBA" id="ARBA00022963"/>
    </source>
</evidence>
<feature type="domain" description="RING-type" evidence="10">
    <location>
        <begin position="817"/>
        <end position="864"/>
    </location>
</feature>
<dbReference type="CDD" id="cd07199">
    <property type="entry name" value="Pat17_PNPLA8_PNPLA9_like"/>
    <property type="match status" value="1"/>
</dbReference>
<dbReference type="PROSITE" id="PS51635">
    <property type="entry name" value="PNPLA"/>
    <property type="match status" value="1"/>
</dbReference>
<accession>A0AAN8MWA2</accession>
<dbReference type="PROSITE" id="PS00518">
    <property type="entry name" value="ZF_RING_1"/>
    <property type="match status" value="1"/>
</dbReference>
<dbReference type="GO" id="GO:0047499">
    <property type="term" value="F:calcium-independent phospholipase A2 activity"/>
    <property type="evidence" value="ECO:0007669"/>
    <property type="project" value="TreeGrafter"/>
</dbReference>
<keyword evidence="2 7" id="KW-0863">Zinc-finger</keyword>
<evidence type="ECO:0000256" key="1">
    <source>
        <dbReference type="ARBA" id="ARBA00022723"/>
    </source>
</evidence>
<evidence type="ECO:0008006" key="14">
    <source>
        <dbReference type="Google" id="ProtNLM"/>
    </source>
</evidence>
<keyword evidence="6 8" id="KW-0443">Lipid metabolism</keyword>
<evidence type="ECO:0000256" key="7">
    <source>
        <dbReference type="PROSITE-ProRule" id="PRU00175"/>
    </source>
</evidence>
<comment type="caution">
    <text evidence="12">The sequence shown here is derived from an EMBL/GenBank/DDBJ whole genome shotgun (WGS) entry which is preliminary data.</text>
</comment>
<feature type="active site" description="Nucleophile" evidence="8">
    <location>
        <position position="926"/>
    </location>
</feature>
<dbReference type="PANTHER" id="PTHR24185">
    <property type="entry name" value="CALCIUM-INDEPENDENT PHOSPHOLIPASE A2-GAMMA"/>
    <property type="match status" value="1"/>
</dbReference>
<dbReference type="Proteomes" id="UP001313282">
    <property type="component" value="Unassembled WGS sequence"/>
</dbReference>
<dbReference type="GO" id="GO:0046486">
    <property type="term" value="P:glycerolipid metabolic process"/>
    <property type="evidence" value="ECO:0007669"/>
    <property type="project" value="UniProtKB-ARBA"/>
</dbReference>